<keyword evidence="2" id="KW-0938">Abscisic acid signaling pathway</keyword>
<feature type="domain" description="BZIP" evidence="8">
    <location>
        <begin position="94"/>
        <end position="157"/>
    </location>
</feature>
<keyword evidence="10" id="KW-1185">Reference proteome</keyword>
<evidence type="ECO:0000256" key="1">
    <source>
        <dbReference type="ARBA" id="ARBA00004123"/>
    </source>
</evidence>
<dbReference type="InterPro" id="IPR046347">
    <property type="entry name" value="bZIP_sf"/>
</dbReference>
<dbReference type="GO" id="GO:0045893">
    <property type="term" value="P:positive regulation of DNA-templated transcription"/>
    <property type="evidence" value="ECO:0007669"/>
    <property type="project" value="InterPro"/>
</dbReference>
<dbReference type="InterPro" id="IPR004827">
    <property type="entry name" value="bZIP"/>
</dbReference>
<keyword evidence="6" id="KW-0539">Nucleus</keyword>
<evidence type="ECO:0000256" key="5">
    <source>
        <dbReference type="ARBA" id="ARBA00023163"/>
    </source>
</evidence>
<dbReference type="Gene3D" id="1.20.5.170">
    <property type="match status" value="1"/>
</dbReference>
<dbReference type="GO" id="GO:0003677">
    <property type="term" value="F:DNA binding"/>
    <property type="evidence" value="ECO:0007669"/>
    <property type="project" value="UniProtKB-KW"/>
</dbReference>
<dbReference type="PANTHER" id="PTHR22952:SF175">
    <property type="entry name" value="PROTEIN ABSCISIC ACID-INSENSITIVE 5"/>
    <property type="match status" value="1"/>
</dbReference>
<dbReference type="PROSITE" id="PS50217">
    <property type="entry name" value="BZIP"/>
    <property type="match status" value="1"/>
</dbReference>
<sequence>MLIQGDDRDTLTFTNHQFQIPIPSPSFSISTSLSLNSARVVAENEEESTSAFSPSYCELLGSIGGPLTPATNYYAGKRALEQQLADAGDSDECVDPRKRRLMKNRESATRSRARKQAFMNELKVEVARLEGENLKLKKQCEELKSALAAASAPTKKLRRTSSAQF</sequence>
<protein>
    <recommendedName>
        <fullName evidence="8">BZIP domain-containing protein</fullName>
    </recommendedName>
</protein>
<keyword evidence="7" id="KW-0175">Coiled coil</keyword>
<keyword evidence="5" id="KW-0804">Transcription</keyword>
<organism evidence="9 10">
    <name type="scientific">Rhynchospora tenuis</name>
    <dbReference type="NCBI Taxonomy" id="198213"/>
    <lineage>
        <taxon>Eukaryota</taxon>
        <taxon>Viridiplantae</taxon>
        <taxon>Streptophyta</taxon>
        <taxon>Embryophyta</taxon>
        <taxon>Tracheophyta</taxon>
        <taxon>Spermatophyta</taxon>
        <taxon>Magnoliopsida</taxon>
        <taxon>Liliopsida</taxon>
        <taxon>Poales</taxon>
        <taxon>Cyperaceae</taxon>
        <taxon>Cyperoideae</taxon>
        <taxon>Rhynchosporeae</taxon>
        <taxon>Rhynchospora</taxon>
    </lineage>
</organism>
<reference evidence="9 10" key="1">
    <citation type="journal article" date="2022" name="Cell">
        <title>Repeat-based holocentromeres influence genome architecture and karyotype evolution.</title>
        <authorList>
            <person name="Hofstatter P.G."/>
            <person name="Thangavel G."/>
            <person name="Lux T."/>
            <person name="Neumann P."/>
            <person name="Vondrak T."/>
            <person name="Novak P."/>
            <person name="Zhang M."/>
            <person name="Costa L."/>
            <person name="Castellani M."/>
            <person name="Scott A."/>
            <person name="Toegelov H."/>
            <person name="Fuchs J."/>
            <person name="Mata-Sucre Y."/>
            <person name="Dias Y."/>
            <person name="Vanzela A.L.L."/>
            <person name="Huettel B."/>
            <person name="Almeida C.C.S."/>
            <person name="Simkova H."/>
            <person name="Souza G."/>
            <person name="Pedrosa-Harand A."/>
            <person name="Macas J."/>
            <person name="Mayer K.F.X."/>
            <person name="Houben A."/>
            <person name="Marques A."/>
        </authorList>
    </citation>
    <scope>NUCLEOTIDE SEQUENCE [LARGE SCALE GENOMIC DNA]</scope>
    <source>
        <strain evidence="9">RhyTen1mFocal</strain>
    </source>
</reference>
<gene>
    <name evidence="9" type="ORF">LUZ61_020436</name>
</gene>
<evidence type="ECO:0000313" key="10">
    <source>
        <dbReference type="Proteomes" id="UP001210211"/>
    </source>
</evidence>
<evidence type="ECO:0000256" key="4">
    <source>
        <dbReference type="ARBA" id="ARBA00023125"/>
    </source>
</evidence>
<dbReference type="PROSITE" id="PS00036">
    <property type="entry name" value="BZIP_BASIC"/>
    <property type="match status" value="1"/>
</dbReference>
<name>A0AAD5ZDA9_9POAL</name>
<dbReference type="SMART" id="SM00338">
    <property type="entry name" value="BRLZ"/>
    <property type="match status" value="1"/>
</dbReference>
<keyword evidence="4" id="KW-0238">DNA-binding</keyword>
<dbReference type="PRINTS" id="PR00041">
    <property type="entry name" value="LEUZIPPRCREB"/>
</dbReference>
<evidence type="ECO:0000313" key="9">
    <source>
        <dbReference type="EMBL" id="KAJ3691272.1"/>
    </source>
</evidence>
<dbReference type="SUPFAM" id="SSF57959">
    <property type="entry name" value="Leucine zipper domain"/>
    <property type="match status" value="1"/>
</dbReference>
<dbReference type="GO" id="GO:0009738">
    <property type="term" value="P:abscisic acid-activated signaling pathway"/>
    <property type="evidence" value="ECO:0007669"/>
    <property type="project" value="UniProtKB-KW"/>
</dbReference>
<dbReference type="Pfam" id="PF00170">
    <property type="entry name" value="bZIP_1"/>
    <property type="match status" value="1"/>
</dbReference>
<evidence type="ECO:0000256" key="7">
    <source>
        <dbReference type="SAM" id="Coils"/>
    </source>
</evidence>
<dbReference type="Proteomes" id="UP001210211">
    <property type="component" value="Unassembled WGS sequence"/>
</dbReference>
<dbReference type="CDD" id="cd14707">
    <property type="entry name" value="bZIP_plant_BZIP46"/>
    <property type="match status" value="1"/>
</dbReference>
<dbReference type="EMBL" id="JAMRDG010000002">
    <property type="protein sequence ID" value="KAJ3691272.1"/>
    <property type="molecule type" value="Genomic_DNA"/>
</dbReference>
<accession>A0AAD5ZDA9</accession>
<evidence type="ECO:0000256" key="3">
    <source>
        <dbReference type="ARBA" id="ARBA00023015"/>
    </source>
</evidence>
<keyword evidence="3" id="KW-0805">Transcription regulation</keyword>
<dbReference type="GO" id="GO:0005634">
    <property type="term" value="C:nucleus"/>
    <property type="evidence" value="ECO:0007669"/>
    <property type="project" value="UniProtKB-SubCell"/>
</dbReference>
<evidence type="ECO:0000256" key="6">
    <source>
        <dbReference type="ARBA" id="ARBA00023242"/>
    </source>
</evidence>
<proteinExistence type="predicted"/>
<comment type="caution">
    <text evidence="9">The sequence shown here is derived from an EMBL/GenBank/DDBJ whole genome shotgun (WGS) entry which is preliminary data.</text>
</comment>
<feature type="coiled-coil region" evidence="7">
    <location>
        <begin position="119"/>
        <end position="146"/>
    </location>
</feature>
<dbReference type="AlphaFoldDB" id="A0AAD5ZDA9"/>
<dbReference type="InterPro" id="IPR043452">
    <property type="entry name" value="BZIP46-like"/>
</dbReference>
<dbReference type="PANTHER" id="PTHR22952">
    <property type="entry name" value="CAMP-RESPONSE ELEMENT BINDING PROTEIN-RELATED"/>
    <property type="match status" value="1"/>
</dbReference>
<comment type="subcellular location">
    <subcellularLocation>
        <location evidence="1">Nucleus</location>
    </subcellularLocation>
</comment>
<evidence type="ECO:0000259" key="8">
    <source>
        <dbReference type="PROSITE" id="PS50217"/>
    </source>
</evidence>
<dbReference type="GO" id="GO:0003700">
    <property type="term" value="F:DNA-binding transcription factor activity"/>
    <property type="evidence" value="ECO:0007669"/>
    <property type="project" value="InterPro"/>
</dbReference>
<evidence type="ECO:0000256" key="2">
    <source>
        <dbReference type="ARBA" id="ARBA00022682"/>
    </source>
</evidence>